<gene>
    <name evidence="3" type="ORF">GLOTRDRAFT_138960</name>
</gene>
<dbReference type="STRING" id="670483.S7Q7H5"/>
<dbReference type="OrthoDB" id="2384193at2759"/>
<dbReference type="RefSeq" id="XP_007866533.1">
    <property type="nucleotide sequence ID" value="XM_007868342.1"/>
</dbReference>
<dbReference type="AlphaFoldDB" id="S7Q7H5"/>
<feature type="transmembrane region" description="Helical" evidence="2">
    <location>
        <begin position="175"/>
        <end position="197"/>
    </location>
</feature>
<feature type="transmembrane region" description="Helical" evidence="2">
    <location>
        <begin position="6"/>
        <end position="29"/>
    </location>
</feature>
<keyword evidence="2" id="KW-1133">Transmembrane helix</keyword>
<dbReference type="OMA" id="SWEYRMW"/>
<organism evidence="3 4">
    <name type="scientific">Gloeophyllum trabeum (strain ATCC 11539 / FP-39264 / Madison 617)</name>
    <name type="common">Brown rot fungus</name>
    <dbReference type="NCBI Taxonomy" id="670483"/>
    <lineage>
        <taxon>Eukaryota</taxon>
        <taxon>Fungi</taxon>
        <taxon>Dikarya</taxon>
        <taxon>Basidiomycota</taxon>
        <taxon>Agaricomycotina</taxon>
        <taxon>Agaricomycetes</taxon>
        <taxon>Gloeophyllales</taxon>
        <taxon>Gloeophyllaceae</taxon>
        <taxon>Gloeophyllum</taxon>
    </lineage>
</organism>
<feature type="transmembrane region" description="Helical" evidence="2">
    <location>
        <begin position="265"/>
        <end position="284"/>
    </location>
</feature>
<feature type="transmembrane region" description="Helical" evidence="2">
    <location>
        <begin position="145"/>
        <end position="163"/>
    </location>
</feature>
<feature type="region of interest" description="Disordered" evidence="1">
    <location>
        <begin position="427"/>
        <end position="468"/>
    </location>
</feature>
<evidence type="ECO:0000313" key="3">
    <source>
        <dbReference type="EMBL" id="EPQ55408.1"/>
    </source>
</evidence>
<sequence>MSSGSPTAYLLWAILAVLFQIFLVVHLWCYDRFKCVLWNSGRQPGAFKRVMTYSYLGTIPALVFFGVAMTQLKFAEGYVLYGDEIIPRPYEMWRPQHRHWVLPLFFVFSGAWAFELVTHLEELTFWLFLLHQGPSRRDWFTSGEYRLWYTGSVVSVIGMPLTTLVTRRDLEMCQIWIFLVGSSASTATTLMFLYVLYMFPGFLRYVKAEGAEVEVVVRLATFYQLNLIRVCFRFLFTLPLLILAIDGVQGRHPILANAFGTDFLLMLGAIGCFVSSAITLLIFFPRSLVKETDYLPERPPTIIATSPKAPAAPVYESAAPSTTGSFFPFPQPAPYSPGSEIMLDAHAHVHHSASANGNAYPQTVSVYRPRTRGGDKDGGVGVEVHSLDGAIQEEAAVSPPPPSYRRHSSTVLAVVRAGAVGVAEERERERELAGSQSQSNLHPYVTAFTSPIDLPDTEAPDDGLPRAI</sequence>
<name>S7Q7H5_GLOTA</name>
<feature type="transmembrane region" description="Helical" evidence="2">
    <location>
        <begin position="227"/>
        <end position="245"/>
    </location>
</feature>
<dbReference type="eggNOG" id="ENOG502RZTS">
    <property type="taxonomic scope" value="Eukaryota"/>
</dbReference>
<feature type="transmembrane region" description="Helical" evidence="2">
    <location>
        <begin position="50"/>
        <end position="72"/>
    </location>
</feature>
<dbReference type="Proteomes" id="UP000030669">
    <property type="component" value="Unassembled WGS sequence"/>
</dbReference>
<dbReference type="EMBL" id="KB469302">
    <property type="protein sequence ID" value="EPQ55408.1"/>
    <property type="molecule type" value="Genomic_DNA"/>
</dbReference>
<dbReference type="GeneID" id="19304123"/>
<accession>S7Q7H5</accession>
<keyword evidence="4" id="KW-1185">Reference proteome</keyword>
<keyword evidence="2" id="KW-0812">Transmembrane</keyword>
<protein>
    <submittedName>
        <fullName evidence="3">Uncharacterized protein</fullName>
    </submittedName>
</protein>
<evidence type="ECO:0000313" key="4">
    <source>
        <dbReference type="Proteomes" id="UP000030669"/>
    </source>
</evidence>
<evidence type="ECO:0000256" key="2">
    <source>
        <dbReference type="SAM" id="Phobius"/>
    </source>
</evidence>
<proteinExistence type="predicted"/>
<evidence type="ECO:0000256" key="1">
    <source>
        <dbReference type="SAM" id="MobiDB-lite"/>
    </source>
</evidence>
<dbReference type="KEGG" id="gtr:GLOTRDRAFT_138960"/>
<keyword evidence="2" id="KW-0472">Membrane</keyword>
<reference evidence="3 4" key="1">
    <citation type="journal article" date="2012" name="Science">
        <title>The Paleozoic origin of enzymatic lignin decomposition reconstructed from 31 fungal genomes.</title>
        <authorList>
            <person name="Floudas D."/>
            <person name="Binder M."/>
            <person name="Riley R."/>
            <person name="Barry K."/>
            <person name="Blanchette R.A."/>
            <person name="Henrissat B."/>
            <person name="Martinez A.T."/>
            <person name="Otillar R."/>
            <person name="Spatafora J.W."/>
            <person name="Yadav J.S."/>
            <person name="Aerts A."/>
            <person name="Benoit I."/>
            <person name="Boyd A."/>
            <person name="Carlson A."/>
            <person name="Copeland A."/>
            <person name="Coutinho P.M."/>
            <person name="de Vries R.P."/>
            <person name="Ferreira P."/>
            <person name="Findley K."/>
            <person name="Foster B."/>
            <person name="Gaskell J."/>
            <person name="Glotzer D."/>
            <person name="Gorecki P."/>
            <person name="Heitman J."/>
            <person name="Hesse C."/>
            <person name="Hori C."/>
            <person name="Igarashi K."/>
            <person name="Jurgens J.A."/>
            <person name="Kallen N."/>
            <person name="Kersten P."/>
            <person name="Kohler A."/>
            <person name="Kuees U."/>
            <person name="Kumar T.K.A."/>
            <person name="Kuo A."/>
            <person name="LaButti K."/>
            <person name="Larrondo L.F."/>
            <person name="Lindquist E."/>
            <person name="Ling A."/>
            <person name="Lombard V."/>
            <person name="Lucas S."/>
            <person name="Lundell T."/>
            <person name="Martin R."/>
            <person name="McLaughlin D.J."/>
            <person name="Morgenstern I."/>
            <person name="Morin E."/>
            <person name="Murat C."/>
            <person name="Nagy L.G."/>
            <person name="Nolan M."/>
            <person name="Ohm R.A."/>
            <person name="Patyshakuliyeva A."/>
            <person name="Rokas A."/>
            <person name="Ruiz-Duenas F.J."/>
            <person name="Sabat G."/>
            <person name="Salamov A."/>
            <person name="Samejima M."/>
            <person name="Schmutz J."/>
            <person name="Slot J.C."/>
            <person name="St John F."/>
            <person name="Stenlid J."/>
            <person name="Sun H."/>
            <person name="Sun S."/>
            <person name="Syed K."/>
            <person name="Tsang A."/>
            <person name="Wiebenga A."/>
            <person name="Young D."/>
            <person name="Pisabarro A."/>
            <person name="Eastwood D.C."/>
            <person name="Martin F."/>
            <person name="Cullen D."/>
            <person name="Grigoriev I.V."/>
            <person name="Hibbett D.S."/>
        </authorList>
    </citation>
    <scope>NUCLEOTIDE SEQUENCE [LARGE SCALE GENOMIC DNA]</scope>
    <source>
        <strain evidence="3 4">ATCC 11539</strain>
    </source>
</reference>
<dbReference type="HOGENOM" id="CLU_027213_1_0_1"/>